<comment type="caution">
    <text evidence="2">The sequence shown here is derived from an EMBL/GenBank/DDBJ whole genome shotgun (WGS) entry which is preliminary data.</text>
</comment>
<dbReference type="Proteomes" id="UP000620104">
    <property type="component" value="Unassembled WGS sequence"/>
</dbReference>
<feature type="region of interest" description="Disordered" evidence="1">
    <location>
        <begin position="834"/>
        <end position="872"/>
    </location>
</feature>
<protein>
    <submittedName>
        <fullName evidence="2">Uncharacterized protein</fullName>
    </submittedName>
</protein>
<evidence type="ECO:0000313" key="2">
    <source>
        <dbReference type="EMBL" id="GHJ87164.1"/>
    </source>
</evidence>
<feature type="compositionally biased region" description="Polar residues" evidence="1">
    <location>
        <begin position="262"/>
        <end position="276"/>
    </location>
</feature>
<sequence length="1075" mass="114029">MRPSGTFPLRLRGGGSTQRAIDLGNQQSVSRSTSASASVASEVDTVELANRDSTTSSSSYDINQYQAFLANGGIAQQQHVTVRAPTQSNSSTQSGQSSNYPGYVIGGIASDVGNPYHPAPLMTHQTVTTGYTVSRMPGPPYQHSQHVEAHSRHPQQTARAYSVSDSATSSTSYNEYPQANNGTGEASAAGESKGKGKVVESDSAVILGHDAEATGSDNAGRSKRHRRTTSSVSRKTDDSASYPTEFTAQLLTGLSKRPAPQKMTTLTTSGKKQNLPPSAYPHLRPGDTVTDPNTPHIHGCPYCNKVYRGQHARSICRRHQMSKHGIELEVQVKKSRWDNNPNRPATEEEKHQRTLESKRRWAAKDRKRRRCTKLGIPYVSSSDEDASGSDDEGSMYNASAGPSGDHLAVSKPSRSDRSRSRSGSASQTPEVAAEAGASGSGGVTAKAKGKPVRRGSSALQQVAYPEDENVTPAQSIPARRAIKKRADSAKQTVATSSTRNMSRTSSKAGTNQDEPFTSLPLDPSIVVKTEDAPSARRRTNSARRAADRSTEHVAGQTSLGTGYGPGSAVPHMEPLQRQVAMVPSQSNPPPGIMYQAPIGEQPVFMNIPEGARVYAVQYRDDPRTGYRVVSAPQPVQFFIPTPEPGNMPLRPNSAPPEDAMARTTAVIMPPSAISPVIVNAEVHGSLAPPVMLRPEPMRRVSSLSQFPAPIPSSDADVFSVQQASLVGAVPAGASGSRLIKAAIRRSSDDGPETEASKKKGSQDSDSNEEAAEILLAFSNSPARSVTASARKHARHQSMDTALSNVGDMGSSSSQLNILAGSSRLNDITTGLQKSTTTPGGDVFDGEDDATPVATRTRPAKPPPIRPASEETPFQRTNLWPARPASTVVKPAEDDPFRVPTLIKAEEAEGTPTPKELAPSAYIMAPPRRPARASAMAFRQPKEVIPSSSTNPGLSSPPATEPANKSTAPTPQASASRTGTTPYVGGTRLAFATPARQDWVASSPALGHPFSSPSGLDLTHKLGLAAEMSTVPDSPSWLDMVRATPDAKGKRNRTESIDGETGADAVDDTPGKRVRL</sequence>
<feature type="compositionally biased region" description="Low complexity" evidence="1">
    <location>
        <begin position="28"/>
        <end position="43"/>
    </location>
</feature>
<proteinExistence type="predicted"/>
<feature type="region of interest" description="Disordered" evidence="1">
    <location>
        <begin position="744"/>
        <end position="768"/>
    </location>
</feature>
<feature type="compositionally biased region" description="Polar residues" evidence="1">
    <location>
        <begin position="174"/>
        <end position="184"/>
    </location>
</feature>
<dbReference type="OrthoDB" id="2333993at2759"/>
<feature type="region of interest" description="Disordered" evidence="1">
    <location>
        <begin position="941"/>
        <end position="985"/>
    </location>
</feature>
<evidence type="ECO:0000256" key="1">
    <source>
        <dbReference type="SAM" id="MobiDB-lite"/>
    </source>
</evidence>
<reference evidence="2" key="1">
    <citation type="submission" date="2020-07" db="EMBL/GenBank/DDBJ databases">
        <title>Draft Genome Sequence of a Deep-Sea Yeast, Naganishia (Cryptococcus) liquefaciens strain N6.</title>
        <authorList>
            <person name="Han Y.W."/>
            <person name="Kajitani R."/>
            <person name="Morimoto H."/>
            <person name="Parhat M."/>
            <person name="Tsubouchi H."/>
            <person name="Bakenova O."/>
            <person name="Ogata M."/>
            <person name="Argunhan B."/>
            <person name="Aoki R."/>
            <person name="Kajiwara S."/>
            <person name="Itoh T."/>
            <person name="Iwasaki H."/>
        </authorList>
    </citation>
    <scope>NUCLEOTIDE SEQUENCE</scope>
    <source>
        <strain evidence="2">N6</strain>
    </source>
</reference>
<feature type="compositionally biased region" description="Acidic residues" evidence="1">
    <location>
        <begin position="382"/>
        <end position="393"/>
    </location>
</feature>
<feature type="region of interest" description="Disordered" evidence="1">
    <location>
        <begin position="1043"/>
        <end position="1075"/>
    </location>
</feature>
<feature type="compositionally biased region" description="Low complexity" evidence="1">
    <location>
        <begin position="495"/>
        <end position="506"/>
    </location>
</feature>
<feature type="region of interest" description="Disordered" evidence="1">
    <location>
        <begin position="332"/>
        <end position="571"/>
    </location>
</feature>
<gene>
    <name evidence="2" type="ORF">NliqN6_3566</name>
</gene>
<feature type="compositionally biased region" description="Polar residues" evidence="1">
    <location>
        <begin position="945"/>
        <end position="980"/>
    </location>
</feature>
<evidence type="ECO:0000313" key="3">
    <source>
        <dbReference type="Proteomes" id="UP000620104"/>
    </source>
</evidence>
<feature type="compositionally biased region" description="Basic and acidic residues" evidence="1">
    <location>
        <begin position="1044"/>
        <end position="1055"/>
    </location>
</feature>
<feature type="compositionally biased region" description="Polar residues" evidence="1">
    <location>
        <begin position="229"/>
        <end position="252"/>
    </location>
</feature>
<keyword evidence="3" id="KW-1185">Reference proteome</keyword>
<dbReference type="AlphaFoldDB" id="A0A8H3TU99"/>
<accession>A0A8H3TU99</accession>
<feature type="compositionally biased region" description="Low complexity" evidence="1">
    <location>
        <begin position="160"/>
        <end position="173"/>
    </location>
</feature>
<dbReference type="EMBL" id="BLZA01000021">
    <property type="protein sequence ID" value="GHJ87164.1"/>
    <property type="molecule type" value="Genomic_DNA"/>
</dbReference>
<feature type="compositionally biased region" description="Basic and acidic residues" evidence="1">
    <location>
        <begin position="345"/>
        <end position="364"/>
    </location>
</feature>
<organism evidence="2 3">
    <name type="scientific">Naganishia liquefaciens</name>
    <dbReference type="NCBI Taxonomy" id="104408"/>
    <lineage>
        <taxon>Eukaryota</taxon>
        <taxon>Fungi</taxon>
        <taxon>Dikarya</taxon>
        <taxon>Basidiomycota</taxon>
        <taxon>Agaricomycotina</taxon>
        <taxon>Tremellomycetes</taxon>
        <taxon>Filobasidiales</taxon>
        <taxon>Filobasidiaceae</taxon>
        <taxon>Naganishia</taxon>
    </lineage>
</organism>
<feature type="region of interest" description="Disordered" evidence="1">
    <location>
        <begin position="131"/>
        <end position="279"/>
    </location>
</feature>
<feature type="region of interest" description="Disordered" evidence="1">
    <location>
        <begin position="1"/>
        <end position="58"/>
    </location>
</feature>
<name>A0A8H3TU99_9TREE</name>
<feature type="compositionally biased region" description="Low complexity" evidence="1">
    <location>
        <begin position="421"/>
        <end position="437"/>
    </location>
</feature>